<reference evidence="1" key="1">
    <citation type="submission" date="2022-02" db="EMBL/GenBank/DDBJ databases">
        <title>Plant Genome Project.</title>
        <authorList>
            <person name="Zhang R.-G."/>
        </authorList>
    </citation>
    <scope>NUCLEOTIDE SEQUENCE</scope>
    <source>
        <strain evidence="1">AT1</strain>
    </source>
</reference>
<evidence type="ECO:0000313" key="1">
    <source>
        <dbReference type="EMBL" id="KAI8550792.1"/>
    </source>
</evidence>
<evidence type="ECO:0000313" key="2">
    <source>
        <dbReference type="Proteomes" id="UP001062846"/>
    </source>
</evidence>
<protein>
    <submittedName>
        <fullName evidence="1">Uncharacterized protein</fullName>
    </submittedName>
</protein>
<dbReference type="EMBL" id="CM046393">
    <property type="protein sequence ID" value="KAI8550792.1"/>
    <property type="molecule type" value="Genomic_DNA"/>
</dbReference>
<dbReference type="Proteomes" id="UP001062846">
    <property type="component" value="Chromosome 6"/>
</dbReference>
<comment type="caution">
    <text evidence="1">The sequence shown here is derived from an EMBL/GenBank/DDBJ whole genome shotgun (WGS) entry which is preliminary data.</text>
</comment>
<name>A0ACC0NBU3_RHOML</name>
<sequence>MVGGEEVREVVETRVGHEFLNCIKRFLDLENEVVLLAQYGEWLRASPVTQPGRQLDGFGSAEIQRVGVPLLESRESSAKNQGIDFRAGISNSCSNRKGRINILDFVKDDYAHKEMLMEAYLAERSMDVNPKPNPKLKWDQLTPNLKQIIKNLPYQGPRPKAQSCPDQLSPSPNYSSSPLPPVTKSSTIPNPSPHCDNSFINLAQPPPPIAHPPNHTLTQPL</sequence>
<proteinExistence type="predicted"/>
<organism evidence="1 2">
    <name type="scientific">Rhododendron molle</name>
    <name type="common">Chinese azalea</name>
    <name type="synonym">Azalea mollis</name>
    <dbReference type="NCBI Taxonomy" id="49168"/>
    <lineage>
        <taxon>Eukaryota</taxon>
        <taxon>Viridiplantae</taxon>
        <taxon>Streptophyta</taxon>
        <taxon>Embryophyta</taxon>
        <taxon>Tracheophyta</taxon>
        <taxon>Spermatophyta</taxon>
        <taxon>Magnoliopsida</taxon>
        <taxon>eudicotyledons</taxon>
        <taxon>Gunneridae</taxon>
        <taxon>Pentapetalae</taxon>
        <taxon>asterids</taxon>
        <taxon>Ericales</taxon>
        <taxon>Ericaceae</taxon>
        <taxon>Ericoideae</taxon>
        <taxon>Rhodoreae</taxon>
        <taxon>Rhododendron</taxon>
    </lineage>
</organism>
<accession>A0ACC0NBU3</accession>
<keyword evidence="2" id="KW-1185">Reference proteome</keyword>
<gene>
    <name evidence="1" type="ORF">RHMOL_Rhmol06G0134800</name>
</gene>